<dbReference type="EMBL" id="CP000561">
    <property type="protein sequence ID" value="ABO09384.1"/>
    <property type="molecule type" value="Genomic_DNA"/>
</dbReference>
<reference evidence="1" key="1">
    <citation type="submission" date="2007-02" db="EMBL/GenBank/DDBJ databases">
        <title>Complete sequence of Pyrobaculum calidifontis JCM 11548.</title>
        <authorList>
            <consortium name="US DOE Joint Genome Institute"/>
            <person name="Copeland A."/>
            <person name="Lucas S."/>
            <person name="Lapidus A."/>
            <person name="Barry K."/>
            <person name="Glavina del Rio T."/>
            <person name="Dalin E."/>
            <person name="Tice H."/>
            <person name="Pitluck S."/>
            <person name="Chain P."/>
            <person name="Malfatti S."/>
            <person name="Shin M."/>
            <person name="Vergez L."/>
            <person name="Schmutz J."/>
            <person name="Larimer F."/>
            <person name="Land M."/>
            <person name="Hauser L."/>
            <person name="Kyrpides N."/>
            <person name="Mikhailova N."/>
            <person name="Cozen A.E."/>
            <person name="Fitz-Gibbon S.T."/>
            <person name="House C.H."/>
            <person name="Saltikov C."/>
            <person name="Lowe T.M."/>
            <person name="Richardson P."/>
        </authorList>
    </citation>
    <scope>NUCLEOTIDE SEQUENCE [LARGE SCALE GENOMIC DNA]</scope>
    <source>
        <strain evidence="1">JCM 11548</strain>
    </source>
</reference>
<evidence type="ECO:0000313" key="2">
    <source>
        <dbReference type="Proteomes" id="UP000001431"/>
    </source>
</evidence>
<dbReference type="OrthoDB" id="25931at2157"/>
<dbReference type="Proteomes" id="UP000001431">
    <property type="component" value="Chromosome"/>
</dbReference>
<dbReference type="RefSeq" id="WP_011850642.1">
    <property type="nucleotide sequence ID" value="NC_009073.1"/>
</dbReference>
<dbReference type="eggNOG" id="arCOG05700">
    <property type="taxonomic scope" value="Archaea"/>
</dbReference>
<gene>
    <name evidence="1" type="ordered locus">Pcal_1969</name>
</gene>
<keyword evidence="2" id="KW-1185">Reference proteome</keyword>
<organism evidence="1 2">
    <name type="scientific">Pyrobaculum calidifontis (strain DSM 21063 / JCM 11548 / VA1)</name>
    <dbReference type="NCBI Taxonomy" id="410359"/>
    <lineage>
        <taxon>Archaea</taxon>
        <taxon>Thermoproteota</taxon>
        <taxon>Thermoprotei</taxon>
        <taxon>Thermoproteales</taxon>
        <taxon>Thermoproteaceae</taxon>
        <taxon>Pyrobaculum</taxon>
    </lineage>
</organism>
<dbReference type="HOGENOM" id="CLU_1207674_0_0_2"/>
<name>A3MXL7_PYRCJ</name>
<evidence type="ECO:0000313" key="1">
    <source>
        <dbReference type="EMBL" id="ABO09384.1"/>
    </source>
</evidence>
<proteinExistence type="predicted"/>
<dbReference type="AlphaFoldDB" id="A3MXL7"/>
<sequence>MATFTTPCVVLVGVVGGRAVYLELDSGKRVEEFVGVDVDSAAPAVVGDFLEGHLAVTSYSATIVKGVALLKPAYVLDAEGLRPLVKKAVTVRSVKAKEFGSWEPLWNKPVFLQRSSPTVAVGFSRAGALLHINAVPSNVEIAEKALAVARILQRGGELHMNCTCRLGLMPVEIFVRRDGRYIVAKFYLNASSPRSGKAFFIAGEGGNVLERREVGLAEAEVAAYEFLSKLKA</sequence>
<dbReference type="GeneID" id="4909998"/>
<protein>
    <submittedName>
        <fullName evidence="1">Uncharacterized protein</fullName>
    </submittedName>
</protein>
<dbReference type="KEGG" id="pcl:Pcal_1969"/>
<accession>A3MXL7</accession>